<dbReference type="InterPro" id="IPR018685">
    <property type="entry name" value="DUF2173"/>
</dbReference>
<dbReference type="PIRSF" id="PIRSF006821">
    <property type="entry name" value="UCP006821"/>
    <property type="match status" value="1"/>
</dbReference>
<evidence type="ECO:0000313" key="1">
    <source>
        <dbReference type="EMBL" id="MEO1766147.1"/>
    </source>
</evidence>
<comment type="caution">
    <text evidence="1">The sequence shown here is derived from an EMBL/GenBank/DDBJ whole genome shotgun (WGS) entry which is preliminary data.</text>
</comment>
<keyword evidence="2" id="KW-1185">Reference proteome</keyword>
<sequence>MADLMKAMSIPGAFAAGEFSPTGELINYVGNIPLQAAKMAAQMCAANMLMAKMEASGWTAYTGKDGFEPARGFAVSGPENSALIVGNVGVFVKNKDTDFDKAFATLASL</sequence>
<name>A0ABV0EFK2_9BURK</name>
<dbReference type="RefSeq" id="WP_347306915.1">
    <property type="nucleotide sequence ID" value="NZ_JBAJEX010000001.1"/>
</dbReference>
<organism evidence="1 2">
    <name type="scientific">Thiobacter aerophilum</name>
    <dbReference type="NCBI Taxonomy" id="3121275"/>
    <lineage>
        <taxon>Bacteria</taxon>
        <taxon>Pseudomonadati</taxon>
        <taxon>Pseudomonadota</taxon>
        <taxon>Betaproteobacteria</taxon>
        <taxon>Burkholderiales</taxon>
        <taxon>Thiobacteraceae</taxon>
        <taxon>Thiobacter</taxon>
    </lineage>
</organism>
<proteinExistence type="predicted"/>
<accession>A0ABV0EFK2</accession>
<dbReference type="Pfam" id="PF09941">
    <property type="entry name" value="DUF2173"/>
    <property type="match status" value="1"/>
</dbReference>
<dbReference type="EMBL" id="JBAJEX010000001">
    <property type="protein sequence ID" value="MEO1766147.1"/>
    <property type="molecule type" value="Genomic_DNA"/>
</dbReference>
<gene>
    <name evidence="1" type="ORF">V6E02_02820</name>
</gene>
<protein>
    <submittedName>
        <fullName evidence="1">DUF2173 family protein</fullName>
    </submittedName>
</protein>
<evidence type="ECO:0000313" key="2">
    <source>
        <dbReference type="Proteomes" id="UP001482231"/>
    </source>
</evidence>
<reference evidence="1 2" key="1">
    <citation type="submission" date="2024-02" db="EMBL/GenBank/DDBJ databases">
        <title>New thermophilic sulfur-oxidizing bacteria from a hot springs of the Uzon caldera (Kamchatka, Russia).</title>
        <authorList>
            <person name="Dukat A.M."/>
            <person name="Elcheninov A.G."/>
            <person name="Frolov E.N."/>
        </authorList>
    </citation>
    <scope>NUCLEOTIDE SEQUENCE [LARGE SCALE GENOMIC DNA]</scope>
    <source>
        <strain evidence="1 2">AK1</strain>
    </source>
</reference>
<dbReference type="Proteomes" id="UP001482231">
    <property type="component" value="Unassembled WGS sequence"/>
</dbReference>